<evidence type="ECO:0000256" key="5">
    <source>
        <dbReference type="ARBA" id="ARBA00022692"/>
    </source>
</evidence>
<feature type="chain" id="PRO_5013713183" evidence="12">
    <location>
        <begin position="35"/>
        <end position="700"/>
    </location>
</feature>
<dbReference type="CDD" id="cd01347">
    <property type="entry name" value="ligand_gated_channel"/>
    <property type="match status" value="1"/>
</dbReference>
<comment type="similarity">
    <text evidence="2 10 11">Belongs to the TonB-dependent receptor family.</text>
</comment>
<keyword evidence="6 11" id="KW-0798">TonB box</keyword>
<dbReference type="InterPro" id="IPR037066">
    <property type="entry name" value="Plug_dom_sf"/>
</dbReference>
<keyword evidence="12" id="KW-0732">Signal</keyword>
<keyword evidence="3 10" id="KW-0813">Transport</keyword>
<dbReference type="EMBL" id="NTFH01000007">
    <property type="protein sequence ID" value="PHQ15273.1"/>
    <property type="molecule type" value="Genomic_DNA"/>
</dbReference>
<dbReference type="Gene3D" id="2.40.170.20">
    <property type="entry name" value="TonB-dependent receptor, beta-barrel domain"/>
    <property type="match status" value="1"/>
</dbReference>
<dbReference type="InterPro" id="IPR039426">
    <property type="entry name" value="TonB-dep_rcpt-like"/>
</dbReference>
<evidence type="ECO:0000313" key="15">
    <source>
        <dbReference type="EMBL" id="PHQ15273.1"/>
    </source>
</evidence>
<accession>A0A2G1ULD6</accession>
<evidence type="ECO:0000256" key="11">
    <source>
        <dbReference type="RuleBase" id="RU003357"/>
    </source>
</evidence>
<protein>
    <submittedName>
        <fullName evidence="15">TonB-dependent siderophore receptor</fullName>
    </submittedName>
</protein>
<gene>
    <name evidence="15" type="ORF">CLH61_09075</name>
</gene>
<dbReference type="PANTHER" id="PTHR30442:SF0">
    <property type="entry name" value="FE(3+) DICITRATE TRANSPORT PROTEIN FECA"/>
    <property type="match status" value="1"/>
</dbReference>
<name>A0A2G1ULD6_9GAMM</name>
<dbReference type="Pfam" id="PF07715">
    <property type="entry name" value="Plug"/>
    <property type="match status" value="1"/>
</dbReference>
<dbReference type="PANTHER" id="PTHR30442">
    <property type="entry name" value="IRON III DICITRATE TRANSPORT PROTEIN FECA"/>
    <property type="match status" value="1"/>
</dbReference>
<evidence type="ECO:0000256" key="10">
    <source>
        <dbReference type="PROSITE-ProRule" id="PRU01360"/>
    </source>
</evidence>
<evidence type="ECO:0000256" key="8">
    <source>
        <dbReference type="ARBA" id="ARBA00023170"/>
    </source>
</evidence>
<dbReference type="Gene3D" id="2.170.130.10">
    <property type="entry name" value="TonB-dependent receptor, plug domain"/>
    <property type="match status" value="1"/>
</dbReference>
<keyword evidence="5 10" id="KW-0812">Transmembrane</keyword>
<keyword evidence="7 10" id="KW-0472">Membrane</keyword>
<evidence type="ECO:0000256" key="9">
    <source>
        <dbReference type="ARBA" id="ARBA00023237"/>
    </source>
</evidence>
<comment type="caution">
    <text evidence="15">The sequence shown here is derived from an EMBL/GenBank/DDBJ whole genome shotgun (WGS) entry which is preliminary data.</text>
</comment>
<keyword evidence="8 15" id="KW-0675">Receptor</keyword>
<sequence length="700" mass="77828">MSKSKYSGVFNRHPLSVALFPLSLMAIHATSAAAQEQTDASTLLPGLHVTADWLGPPTEDSEKTYTGSRSVIEEEDLQSRGALNLEDALRPVPGLQVLDETGTGVLPNIGVRGLNPLRSERLQMLVDGYPIAIGPYSNVGVSLFPVTLPSLEAVDIVRGGASVHYGPNNVGGVVNFVTRPIPTELSQTLRERITVAEDTGNVFTDTYYRAGGQATDRLDLQFQANLQRGDGFRDHSDTEVDNLILDARYYLSERHELASQLQYYRVDAELPGALTPEAYEQDRTQSQRPHDSYEADMARAAFSWTYTPSDNVEFQWRNFVHDADRTFFFGQNLSGNGHWADPGLDSTHVADSPRLFTVYGTEPRLAISHGRHNITLGARFVSEDVEFDVNRLELATDARSVARDWHLDTRAMAFYASDTIAFLDDRLKVTPGIRYEDVTMDFRDNLNGTNEENNADELLPGLTVGYQASDDLFVFANSQRSLVPVQIAQATREGDVANETAWNYELGTRLQVTPTLLSSATLFRIDYEDQIQFNQSTSRFENLGETRHQGIELSNRWNPGPQWELGLGYTFLDTEQLTGANEGNELPNAPTHKVSADAIYRYQTWDASLNWVYISSSYSDADNTEEETSNGSAGELPDYHLVTARVGRDFSVGGSRMLNLGLAVNNLLDEDYYFRGVDVSPIGRVPQPGRSFILEAQLDF</sequence>
<dbReference type="Proteomes" id="UP000231409">
    <property type="component" value="Unassembled WGS sequence"/>
</dbReference>
<dbReference type="GO" id="GO:0015891">
    <property type="term" value="P:siderophore transport"/>
    <property type="evidence" value="ECO:0007669"/>
    <property type="project" value="InterPro"/>
</dbReference>
<evidence type="ECO:0000259" key="13">
    <source>
        <dbReference type="Pfam" id="PF00593"/>
    </source>
</evidence>
<dbReference type="GO" id="GO:0009279">
    <property type="term" value="C:cell outer membrane"/>
    <property type="evidence" value="ECO:0007669"/>
    <property type="project" value="UniProtKB-SubCell"/>
</dbReference>
<dbReference type="NCBIfam" id="TIGR01783">
    <property type="entry name" value="TonB-siderophor"/>
    <property type="match status" value="1"/>
</dbReference>
<dbReference type="InterPro" id="IPR000531">
    <property type="entry name" value="Beta-barrel_TonB"/>
</dbReference>
<evidence type="ECO:0000256" key="1">
    <source>
        <dbReference type="ARBA" id="ARBA00004571"/>
    </source>
</evidence>
<dbReference type="GO" id="GO:0038023">
    <property type="term" value="F:signaling receptor activity"/>
    <property type="evidence" value="ECO:0007669"/>
    <property type="project" value="InterPro"/>
</dbReference>
<evidence type="ECO:0000313" key="16">
    <source>
        <dbReference type="Proteomes" id="UP000231409"/>
    </source>
</evidence>
<proteinExistence type="inferred from homology"/>
<feature type="signal peptide" evidence="12">
    <location>
        <begin position="1"/>
        <end position="34"/>
    </location>
</feature>
<evidence type="ECO:0000256" key="4">
    <source>
        <dbReference type="ARBA" id="ARBA00022452"/>
    </source>
</evidence>
<evidence type="ECO:0000256" key="12">
    <source>
        <dbReference type="SAM" id="SignalP"/>
    </source>
</evidence>
<feature type="domain" description="TonB-dependent receptor-like beta-barrel" evidence="13">
    <location>
        <begin position="256"/>
        <end position="667"/>
    </location>
</feature>
<keyword evidence="9 10" id="KW-0998">Cell outer membrane</keyword>
<dbReference type="Pfam" id="PF00593">
    <property type="entry name" value="TonB_dep_Rec_b-barrel"/>
    <property type="match status" value="1"/>
</dbReference>
<dbReference type="GO" id="GO:0015343">
    <property type="term" value="F:siderophore-iron transmembrane transporter activity"/>
    <property type="evidence" value="ECO:0007669"/>
    <property type="project" value="InterPro"/>
</dbReference>
<keyword evidence="4 10" id="KW-1134">Transmembrane beta strand</keyword>
<dbReference type="InterPro" id="IPR010105">
    <property type="entry name" value="TonB_sidphr_rcpt"/>
</dbReference>
<feature type="domain" description="TonB-dependent receptor plug" evidence="14">
    <location>
        <begin position="63"/>
        <end position="173"/>
    </location>
</feature>
<evidence type="ECO:0000256" key="7">
    <source>
        <dbReference type="ARBA" id="ARBA00023136"/>
    </source>
</evidence>
<organism evidence="15 16">
    <name type="scientific">Marinobacter profundi</name>
    <dbReference type="NCBI Taxonomy" id="2666256"/>
    <lineage>
        <taxon>Bacteria</taxon>
        <taxon>Pseudomonadati</taxon>
        <taxon>Pseudomonadota</taxon>
        <taxon>Gammaproteobacteria</taxon>
        <taxon>Pseudomonadales</taxon>
        <taxon>Marinobacteraceae</taxon>
        <taxon>Marinobacter</taxon>
    </lineage>
</organism>
<dbReference type="InterPro" id="IPR012910">
    <property type="entry name" value="Plug_dom"/>
</dbReference>
<keyword evidence="16" id="KW-1185">Reference proteome</keyword>
<dbReference type="PROSITE" id="PS52016">
    <property type="entry name" value="TONB_DEPENDENT_REC_3"/>
    <property type="match status" value="1"/>
</dbReference>
<evidence type="ECO:0000259" key="14">
    <source>
        <dbReference type="Pfam" id="PF07715"/>
    </source>
</evidence>
<dbReference type="SUPFAM" id="SSF56935">
    <property type="entry name" value="Porins"/>
    <property type="match status" value="1"/>
</dbReference>
<reference evidence="15 16" key="1">
    <citation type="submission" date="2017-09" db="EMBL/GenBank/DDBJ databases">
        <title>The draft genome sequences of Marinobacter sp. PWS21.</title>
        <authorList>
            <person name="Cao J."/>
        </authorList>
    </citation>
    <scope>NUCLEOTIDE SEQUENCE [LARGE SCALE GENOMIC DNA]</scope>
    <source>
        <strain evidence="15 16">PWS21</strain>
    </source>
</reference>
<dbReference type="AlphaFoldDB" id="A0A2G1ULD6"/>
<dbReference type="RefSeq" id="WP_099614398.1">
    <property type="nucleotide sequence ID" value="NZ_KZ319370.1"/>
</dbReference>
<evidence type="ECO:0000256" key="2">
    <source>
        <dbReference type="ARBA" id="ARBA00009810"/>
    </source>
</evidence>
<dbReference type="InterPro" id="IPR036942">
    <property type="entry name" value="Beta-barrel_TonB_sf"/>
</dbReference>
<evidence type="ECO:0000256" key="3">
    <source>
        <dbReference type="ARBA" id="ARBA00022448"/>
    </source>
</evidence>
<evidence type="ECO:0000256" key="6">
    <source>
        <dbReference type="ARBA" id="ARBA00023077"/>
    </source>
</evidence>
<comment type="subcellular location">
    <subcellularLocation>
        <location evidence="1 10">Cell outer membrane</location>
        <topology evidence="1 10">Multi-pass membrane protein</topology>
    </subcellularLocation>
</comment>